<sequence>MFTRTGLSITQTTVTNCSGGTCTMLTAPIATATSKVISQIPKASSANSIAHSSASYTVSINTNGAYSFDKDNIFGTAIVAVVALLLL</sequence>
<dbReference type="AlphaFoldDB" id="G2WHF3"/>
<name>G2WHF3_YEASK</name>
<reference evidence="1 2" key="1">
    <citation type="journal article" date="2011" name="DNA Res.">
        <title>Whole-genome sequencing of sake yeast Saccharomyces cerevisiae Kyokai no. 7.</title>
        <authorList>
            <person name="Akao T."/>
            <person name="Yashiro I."/>
            <person name="Hosoyama A."/>
            <person name="Kitagaki H."/>
            <person name="Horikawa H."/>
            <person name="Watanabe D."/>
            <person name="Akada R."/>
            <person name="Ando Y."/>
            <person name="Harashima S."/>
            <person name="Inoue T."/>
            <person name="Inoue Y."/>
            <person name="Kajiwara S."/>
            <person name="Kitamoto K."/>
            <person name="Kitamoto N."/>
            <person name="Kobayashi O."/>
            <person name="Kuhara S."/>
            <person name="Masubuchi T."/>
            <person name="Mizoguchi H."/>
            <person name="Nakao Y."/>
            <person name="Nakazato A."/>
            <person name="Namise M."/>
            <person name="Oba T."/>
            <person name="Ogata T."/>
            <person name="Ohta A."/>
            <person name="Sato M."/>
            <person name="Shibasaki S."/>
            <person name="Takatsume Y."/>
            <person name="Tanimoto S."/>
            <person name="Tsuboi H."/>
            <person name="Nishimura A."/>
            <person name="Yoda K."/>
            <person name="Ishikawa T."/>
            <person name="Iwashita K."/>
            <person name="Fujita N."/>
            <person name="Shimoi H."/>
        </authorList>
    </citation>
    <scope>NUCLEOTIDE SEQUENCE [LARGE SCALE GENOMIC DNA]</scope>
    <source>
        <strain evidence="2">Kyokai no. 7 / NBRC 101557</strain>
    </source>
</reference>
<proteinExistence type="predicted"/>
<gene>
    <name evidence="1" type="primary">K7_DAN4e</name>
    <name evidence="1" type="ORF">SYK7_040791</name>
</gene>
<accession>G2WHF3</accession>
<dbReference type="HOGENOM" id="CLU_2485056_0_0_1"/>
<organism evidence="1 2">
    <name type="scientific">Saccharomyces cerevisiae (strain Kyokai no. 7 / NBRC 101557)</name>
    <name type="common">Baker's yeast</name>
    <dbReference type="NCBI Taxonomy" id="721032"/>
    <lineage>
        <taxon>Eukaryota</taxon>
        <taxon>Fungi</taxon>
        <taxon>Dikarya</taxon>
        <taxon>Ascomycota</taxon>
        <taxon>Saccharomycotina</taxon>
        <taxon>Saccharomycetes</taxon>
        <taxon>Saccharomycetales</taxon>
        <taxon>Saccharomycetaceae</taxon>
        <taxon>Saccharomyces</taxon>
    </lineage>
</organism>
<evidence type="ECO:0000313" key="2">
    <source>
        <dbReference type="Proteomes" id="UP000001608"/>
    </source>
</evidence>
<comment type="caution">
    <text evidence="1">The sequence shown here is derived from an EMBL/GenBank/DDBJ whole genome shotgun (WGS) entry which is preliminary data.</text>
</comment>
<dbReference type="Proteomes" id="UP000001608">
    <property type="component" value="Chromosome 10"/>
</dbReference>
<protein>
    <submittedName>
        <fullName evidence="1">K7_Dan4ep</fullName>
    </submittedName>
</protein>
<evidence type="ECO:0000313" key="1">
    <source>
        <dbReference type="EMBL" id="GAA24496.1"/>
    </source>
</evidence>
<dbReference type="EMBL" id="DG000046">
    <property type="protein sequence ID" value="GAA24496.1"/>
    <property type="molecule type" value="Genomic_DNA"/>
</dbReference>